<feature type="compositionally biased region" description="Polar residues" evidence="1">
    <location>
        <begin position="27"/>
        <end position="40"/>
    </location>
</feature>
<name>A0A1A9VP29_GLOAU</name>
<dbReference type="AlphaFoldDB" id="A0A1A9VP29"/>
<organism evidence="2 3">
    <name type="scientific">Glossina austeni</name>
    <name type="common">Savannah tsetse fly</name>
    <dbReference type="NCBI Taxonomy" id="7395"/>
    <lineage>
        <taxon>Eukaryota</taxon>
        <taxon>Metazoa</taxon>
        <taxon>Ecdysozoa</taxon>
        <taxon>Arthropoda</taxon>
        <taxon>Hexapoda</taxon>
        <taxon>Insecta</taxon>
        <taxon>Pterygota</taxon>
        <taxon>Neoptera</taxon>
        <taxon>Endopterygota</taxon>
        <taxon>Diptera</taxon>
        <taxon>Brachycera</taxon>
        <taxon>Muscomorpha</taxon>
        <taxon>Hippoboscoidea</taxon>
        <taxon>Glossinidae</taxon>
        <taxon>Glossina</taxon>
    </lineage>
</organism>
<dbReference type="EnsemblMetazoa" id="GAUT043108-RA">
    <property type="protein sequence ID" value="GAUT043108-PA"/>
    <property type="gene ID" value="GAUT043108"/>
</dbReference>
<accession>A0A1A9VP29</accession>
<proteinExistence type="predicted"/>
<protein>
    <submittedName>
        <fullName evidence="2">Uncharacterized protein</fullName>
    </submittedName>
</protein>
<feature type="compositionally biased region" description="Polar residues" evidence="1">
    <location>
        <begin position="1"/>
        <end position="10"/>
    </location>
</feature>
<evidence type="ECO:0000313" key="3">
    <source>
        <dbReference type="Proteomes" id="UP000078200"/>
    </source>
</evidence>
<dbReference type="Proteomes" id="UP000078200">
    <property type="component" value="Unassembled WGS sequence"/>
</dbReference>
<dbReference type="VEuPathDB" id="VectorBase:GAUT043108"/>
<sequence length="196" mass="20806">MPSYVTSQEAEGSDGYSKKNIMGGDYSNGSGSPRNLSLNLTSQNLGRGAIHGQTLPTNVKSTASASSVADAKPVRHKTISSACAKLHSGSISKNNNNIKSIDNRNFKILGGVDPYDYIDNISDNVNVSKMDGHESCFYSAASIDEMIKIRATHGGSSQILHSHIHNACQTATKKPKLSKLGTKTVGLKSICAHSKN</sequence>
<evidence type="ECO:0000256" key="1">
    <source>
        <dbReference type="SAM" id="MobiDB-lite"/>
    </source>
</evidence>
<reference evidence="2" key="1">
    <citation type="submission" date="2020-05" db="UniProtKB">
        <authorList>
            <consortium name="EnsemblMetazoa"/>
        </authorList>
    </citation>
    <scope>IDENTIFICATION</scope>
    <source>
        <strain evidence="2">TTRI</strain>
    </source>
</reference>
<keyword evidence="3" id="KW-1185">Reference proteome</keyword>
<evidence type="ECO:0000313" key="2">
    <source>
        <dbReference type="EnsemblMetazoa" id="GAUT043108-PA"/>
    </source>
</evidence>
<feature type="region of interest" description="Disordered" evidence="1">
    <location>
        <begin position="1"/>
        <end position="40"/>
    </location>
</feature>